<reference evidence="3" key="1">
    <citation type="submission" date="2024-05" db="EMBL/GenBank/DDBJ databases">
        <title>30 novel species of actinomycetes from the DSMZ collection.</title>
        <authorList>
            <person name="Nouioui I."/>
        </authorList>
    </citation>
    <scope>NUCLEOTIDE SEQUENCE</scope>
    <source>
        <strain evidence="3">DSM 41014</strain>
    </source>
</reference>
<sequence>MSTSERASTSATATGSAPVPAGPVVGVDVGGTFTKAVLTDATGTVLAEAHRPTPGPGPGVAERVVELAGRLTEELGARGPAPLAAAGLVVPGTVDERHGTAVHSENLGWRDVPFADLFARRTGLPVAFGHDVRAGGLAESRLGAAAGVRDTVVFLPLGTGIAAALLLDGRPYAAGGAAGEIGHVRVASDEPCVCGLTGCLEAVASAAAVARRYRRASGRPADGAKEVAALVAAGDPVAVAVWREAVDALAAAVCWLAAVLAPHTVVIGGGLSSAGDLLLDPLNRRVTDGLTFHRRPVITRALLGDRAGALGAALLAAETATTGRPTGV</sequence>
<comment type="similarity">
    <text evidence="1">Belongs to the ROK (NagC/XylR) family.</text>
</comment>
<dbReference type="RefSeq" id="WP_311635259.1">
    <property type="nucleotide sequence ID" value="NZ_JAVRFF010000014.1"/>
</dbReference>
<dbReference type="Pfam" id="PF00480">
    <property type="entry name" value="ROK"/>
    <property type="match status" value="1"/>
</dbReference>
<accession>A0ABU2UJ43</accession>
<dbReference type="InterPro" id="IPR043129">
    <property type="entry name" value="ATPase_NBD"/>
</dbReference>
<gene>
    <name evidence="3" type="ORF">RM863_14225</name>
</gene>
<dbReference type="SUPFAM" id="SSF53067">
    <property type="entry name" value="Actin-like ATPase domain"/>
    <property type="match status" value="1"/>
</dbReference>
<dbReference type="Proteomes" id="UP001180489">
    <property type="component" value="Unassembled WGS sequence"/>
</dbReference>
<dbReference type="Gene3D" id="3.30.420.40">
    <property type="match status" value="2"/>
</dbReference>
<name>A0ABU2UJ43_9ACTN</name>
<comment type="caution">
    <text evidence="3">The sequence shown here is derived from an EMBL/GenBank/DDBJ whole genome shotgun (WGS) entry which is preliminary data.</text>
</comment>
<feature type="region of interest" description="Disordered" evidence="2">
    <location>
        <begin position="1"/>
        <end position="23"/>
    </location>
</feature>
<evidence type="ECO:0000313" key="3">
    <source>
        <dbReference type="EMBL" id="MDT0473284.1"/>
    </source>
</evidence>
<evidence type="ECO:0000256" key="2">
    <source>
        <dbReference type="SAM" id="MobiDB-lite"/>
    </source>
</evidence>
<protein>
    <submittedName>
        <fullName evidence="3">ROK family protein</fullName>
    </submittedName>
</protein>
<dbReference type="InterPro" id="IPR000600">
    <property type="entry name" value="ROK"/>
</dbReference>
<dbReference type="PANTHER" id="PTHR18964">
    <property type="entry name" value="ROK (REPRESSOR, ORF, KINASE) FAMILY"/>
    <property type="match status" value="1"/>
</dbReference>
<organism evidence="3 4">
    <name type="scientific">Streptomyces hintoniae</name>
    <dbReference type="NCBI Taxonomy" id="3075521"/>
    <lineage>
        <taxon>Bacteria</taxon>
        <taxon>Bacillati</taxon>
        <taxon>Actinomycetota</taxon>
        <taxon>Actinomycetes</taxon>
        <taxon>Kitasatosporales</taxon>
        <taxon>Streptomycetaceae</taxon>
        <taxon>Streptomyces</taxon>
    </lineage>
</organism>
<dbReference type="EMBL" id="JAVRFF010000014">
    <property type="protein sequence ID" value="MDT0473284.1"/>
    <property type="molecule type" value="Genomic_DNA"/>
</dbReference>
<proteinExistence type="inferred from homology"/>
<evidence type="ECO:0000256" key="1">
    <source>
        <dbReference type="ARBA" id="ARBA00006479"/>
    </source>
</evidence>
<dbReference type="PANTHER" id="PTHR18964:SF149">
    <property type="entry name" value="BIFUNCTIONAL UDP-N-ACETYLGLUCOSAMINE 2-EPIMERASE_N-ACETYLMANNOSAMINE KINASE"/>
    <property type="match status" value="1"/>
</dbReference>
<evidence type="ECO:0000313" key="4">
    <source>
        <dbReference type="Proteomes" id="UP001180489"/>
    </source>
</evidence>
<keyword evidence="4" id="KW-1185">Reference proteome</keyword>